<accession>A0ACD1BDD9</accession>
<keyword evidence="2" id="KW-1185">Reference proteome</keyword>
<dbReference type="Proteomes" id="UP000594603">
    <property type="component" value="Chromosome"/>
</dbReference>
<evidence type="ECO:0000313" key="2">
    <source>
        <dbReference type="Proteomes" id="UP000594603"/>
    </source>
</evidence>
<evidence type="ECO:0000313" key="1">
    <source>
        <dbReference type="EMBL" id="QPJ85293.1"/>
    </source>
</evidence>
<reference evidence="1" key="1">
    <citation type="submission" date="2020-04" db="EMBL/GenBank/DDBJ databases">
        <title>A novel bacterium ('Candidatus Sarcina troglodytae' sp. nov.) linked to a protracted, uniformly lethal epizootic among sanctuary western chimpanzees (Pan troglodytes verus) in Sierra Leone.</title>
        <authorList>
            <person name="Owens L.A."/>
            <person name="Colitti B."/>
            <person name="Hirji I."/>
            <person name="Pizaro A."/>
            <person name="Jaffe J.E."/>
            <person name="Moittie S."/>
            <person name="Bishop-Lilly K.A."/>
            <person name="Estrella L.A."/>
            <person name="Voegtly L.J."/>
            <person name="Kuhn J.H."/>
            <person name="Suen G."/>
            <person name="Deblois C.L."/>
            <person name="Dunn C."/>
            <person name="Juan-Salles C."/>
            <person name="Goldberg T.L."/>
        </authorList>
    </citation>
    <scope>NUCLEOTIDE SEQUENCE</scope>
    <source>
        <strain evidence="1">JB2</strain>
    </source>
</reference>
<name>A0ACD1BDD9_9CLOT</name>
<gene>
    <name evidence="1" type="ORF">HH195_04935</name>
</gene>
<sequence length="226" mass="26143">MNNLYLKLKKSYLFKDIDLEILEKILKTLKYKIVYLEKKEILFDAFTNINYIALLLDGKISIEKLLPSGKSVIIQTKNPGEIFGEVAAFSNTTQYPCNTIAKEKSTIILWTRDSFFQLIKSNENILKNFLTLISNKAYFLNLKVECLSFSLAKQRVAYSLINEFEINKNSLIVLPFSKSTWADNLNISRASLYKELEGLLKDSIIEIIDSKTIKIIDFNKLYEIIR</sequence>
<protein>
    <submittedName>
        <fullName evidence="1">Crp/Fnr family transcriptional regulator</fullName>
    </submittedName>
</protein>
<organism evidence="1 2">
    <name type="scientific">Candidatus Sarcina troglodytae</name>
    <dbReference type="NCBI Taxonomy" id="2726954"/>
    <lineage>
        <taxon>Bacteria</taxon>
        <taxon>Bacillati</taxon>
        <taxon>Bacillota</taxon>
        <taxon>Clostridia</taxon>
        <taxon>Eubacteriales</taxon>
        <taxon>Clostridiaceae</taxon>
        <taxon>Sarcina</taxon>
    </lineage>
</organism>
<proteinExistence type="predicted"/>
<dbReference type="EMBL" id="CP051754">
    <property type="protein sequence ID" value="QPJ85293.1"/>
    <property type="molecule type" value="Genomic_DNA"/>
</dbReference>